<evidence type="ECO:0000256" key="1">
    <source>
        <dbReference type="SAM" id="MobiDB-lite"/>
    </source>
</evidence>
<organism evidence="2 3">
    <name type="scientific">Stephania yunnanensis</name>
    <dbReference type="NCBI Taxonomy" id="152371"/>
    <lineage>
        <taxon>Eukaryota</taxon>
        <taxon>Viridiplantae</taxon>
        <taxon>Streptophyta</taxon>
        <taxon>Embryophyta</taxon>
        <taxon>Tracheophyta</taxon>
        <taxon>Spermatophyta</taxon>
        <taxon>Magnoliopsida</taxon>
        <taxon>Ranunculales</taxon>
        <taxon>Menispermaceae</taxon>
        <taxon>Menispermoideae</taxon>
        <taxon>Cissampelideae</taxon>
        <taxon>Stephania</taxon>
    </lineage>
</organism>
<feature type="region of interest" description="Disordered" evidence="1">
    <location>
        <begin position="100"/>
        <end position="125"/>
    </location>
</feature>
<proteinExistence type="predicted"/>
<comment type="caution">
    <text evidence="2">The sequence shown here is derived from an EMBL/GenBank/DDBJ whole genome shotgun (WGS) entry which is preliminary data.</text>
</comment>
<evidence type="ECO:0000313" key="3">
    <source>
        <dbReference type="Proteomes" id="UP001420932"/>
    </source>
</evidence>
<dbReference type="AlphaFoldDB" id="A0AAP0IEN7"/>
<keyword evidence="3" id="KW-1185">Reference proteome</keyword>
<gene>
    <name evidence="2" type="ORF">Syun_020848</name>
</gene>
<protein>
    <submittedName>
        <fullName evidence="2">Uncharacterized protein</fullName>
    </submittedName>
</protein>
<dbReference type="Proteomes" id="UP001420932">
    <property type="component" value="Unassembled WGS sequence"/>
</dbReference>
<reference evidence="2 3" key="1">
    <citation type="submission" date="2024-01" db="EMBL/GenBank/DDBJ databases">
        <title>Genome assemblies of Stephania.</title>
        <authorList>
            <person name="Yang L."/>
        </authorList>
    </citation>
    <scope>NUCLEOTIDE SEQUENCE [LARGE SCALE GENOMIC DNA]</scope>
    <source>
        <strain evidence="2">YNDBR</strain>
        <tissue evidence="2">Leaf</tissue>
    </source>
</reference>
<dbReference type="EMBL" id="JBBNAF010000009">
    <property type="protein sequence ID" value="KAK9114051.1"/>
    <property type="molecule type" value="Genomic_DNA"/>
</dbReference>
<evidence type="ECO:0000313" key="2">
    <source>
        <dbReference type="EMBL" id="KAK9114051.1"/>
    </source>
</evidence>
<accession>A0AAP0IEN7</accession>
<feature type="region of interest" description="Disordered" evidence="1">
    <location>
        <begin position="219"/>
        <end position="239"/>
    </location>
</feature>
<name>A0AAP0IEN7_9MAGN</name>
<sequence length="275" mass="30335">MAETVARSSDSGQVRRRRCCGSEELLVRTLAEHRSGPTARTTARGRRFQRPGGGAAVGMMTSGGATMGDDGRMVDSSDEPEARRRFMVRRRAMEGIDAREIANEQQRRRRGGLNSGADGWTRDVALPDRSIPDETQQQWTTRHDFDEALLRDGLLAKKKRGVGHGEDGWLVHLGERTHDEDKLIAVGALELQYIHVAGDWRREAVCDAWLPQIGGDTQALAHKGEPNGGPADLADDDRRRGRVCATGRSMHGVYGMRECGEGIVRRHGSLCCRVT</sequence>
<feature type="region of interest" description="Disordered" evidence="1">
    <location>
        <begin position="33"/>
        <end position="55"/>
    </location>
</feature>